<proteinExistence type="predicted"/>
<comment type="caution">
    <text evidence="1">The sequence shown here is derived from an EMBL/GenBank/DDBJ whole genome shotgun (WGS) entry which is preliminary data.</text>
</comment>
<evidence type="ECO:0000313" key="2">
    <source>
        <dbReference type="Proteomes" id="UP001474120"/>
    </source>
</evidence>
<evidence type="ECO:0008006" key="3">
    <source>
        <dbReference type="Google" id="ProtNLM"/>
    </source>
</evidence>
<dbReference type="RefSeq" id="WP_342159306.1">
    <property type="nucleotide sequence ID" value="NZ_JBCDNA010000001.1"/>
</dbReference>
<keyword evidence="2" id="KW-1185">Reference proteome</keyword>
<dbReference type="Proteomes" id="UP001474120">
    <property type="component" value="Unassembled WGS sequence"/>
</dbReference>
<name>A0ABU9L1K1_9FLAO</name>
<reference evidence="1 2" key="1">
    <citation type="submission" date="2024-04" db="EMBL/GenBank/DDBJ databases">
        <title>whole genome sequencing of Lutimonas vermicola strain IMCC1616.</title>
        <authorList>
            <person name="Bae S.S."/>
        </authorList>
    </citation>
    <scope>NUCLEOTIDE SEQUENCE [LARGE SCALE GENOMIC DNA]</scope>
    <source>
        <strain evidence="1 2">IMCC1616</strain>
    </source>
</reference>
<dbReference type="EMBL" id="JBCDNA010000001">
    <property type="protein sequence ID" value="MEL4455472.1"/>
    <property type="molecule type" value="Genomic_DNA"/>
</dbReference>
<feature type="non-terminal residue" evidence="1">
    <location>
        <position position="1"/>
    </location>
</feature>
<sequence length="816" mass="88487">FRANDNNLTALDISNNAVLTRLELTGNSLTTAELDAIVNQLDAFGQFDGILTIINNDGLSLAAQPSFDNLIAKGWSIDVGPPTENEIMISQYYHGFGGNDQWIEVTNISNEVIPAGKYYLALFEDDIARTGIIETAVPSQNTLIPSMAAGETLLFRNGAATAPSAGNIGSATQIISDVCSFTGDDLILISKTNTSSSYNSRVDIIGTISPDPGSAPDGWGINASYIKGGCSTEIPHLDFDINDWSFILLSDVNIAISNTNLALGTQVVGPTDYNGTTWSNLQPDQSRTATISASFTGTPGNIIACNLTINSGVDVVFDSNGVSSSSIVVYGDLANNGSLVFGDQESLVTYNPNANIGVITKIEKSTSLDDYLTDVTYWSSPVLASQISTVFAGVNQSRIFDFRAGDVNPIYGASSNYKYWWNSSGSMSRAKGYAAPGSTPGIQTLTFTGIPFNGPFTINTFFSGTIDTGTDNENFNLLGNPYPAAIDMQRILIDNTTVNEIALWTHGTAVDPDTGEYFDGDYIFYNAAGSTDGVSKNIGSSQGFMIRTVDFGGVSFDDSYKLIAQNDQFYKSNNSKNKNNVSKSEEGDKISLRLKIGSEKNDILIAFTDEATDGFDLYYDAVGNLADSNISLIKKNSKFYSKIGNDKYAIQGLGKYGASKNVDLGFDTKKTGWFKMSINRKEGAMNDSDVILVDTYLNIRHDLNLSDYEFEAKETGEFSDRFRLEFLNRNVDLGPDKIVDTEKFTVSNEFDIMSIVSGKSVNEIRVYDLLGRMIIQEAPKQTSFQLNTATIKTGTIMVIEARLEDGSMVNTKSIKY</sequence>
<accession>A0ABU9L1K1</accession>
<gene>
    <name evidence="1" type="ORF">AABB81_06155</name>
</gene>
<evidence type="ECO:0000313" key="1">
    <source>
        <dbReference type="EMBL" id="MEL4455472.1"/>
    </source>
</evidence>
<organism evidence="1 2">
    <name type="scientific">Lutimonas vermicola</name>
    <dbReference type="NCBI Taxonomy" id="414288"/>
    <lineage>
        <taxon>Bacteria</taxon>
        <taxon>Pseudomonadati</taxon>
        <taxon>Bacteroidota</taxon>
        <taxon>Flavobacteriia</taxon>
        <taxon>Flavobacteriales</taxon>
        <taxon>Flavobacteriaceae</taxon>
        <taxon>Lutimonas</taxon>
    </lineage>
</organism>
<protein>
    <recommendedName>
        <fullName evidence="3">T9SS type A sorting domain-containing protein</fullName>
    </recommendedName>
</protein>